<evidence type="ECO:0000313" key="2">
    <source>
        <dbReference type="EMBL" id="CAA9264462.1"/>
    </source>
</evidence>
<name>A0A6J4IX92_9SPHI</name>
<reference evidence="2" key="1">
    <citation type="submission" date="2020-02" db="EMBL/GenBank/DDBJ databases">
        <authorList>
            <person name="Meier V. D."/>
        </authorList>
    </citation>
    <scope>NUCLEOTIDE SEQUENCE</scope>
    <source>
        <strain evidence="2">AVDCRST_MAG56</strain>
    </source>
</reference>
<gene>
    <name evidence="2" type="ORF">AVDCRST_MAG56-2858</name>
</gene>
<sequence length="45" mass="4910">MRFLLIVLLAFILVRLGTSCDNNGRTKTATPGKSPLSVRTAAIRH</sequence>
<accession>A0A6J4IX92</accession>
<feature type="region of interest" description="Disordered" evidence="1">
    <location>
        <begin position="23"/>
        <end position="45"/>
    </location>
</feature>
<dbReference type="AlphaFoldDB" id="A0A6J4IX92"/>
<organism evidence="2">
    <name type="scientific">uncultured Cytophagales bacterium</name>
    <dbReference type="NCBI Taxonomy" id="158755"/>
    <lineage>
        <taxon>Bacteria</taxon>
        <taxon>Pseudomonadati</taxon>
        <taxon>Bacteroidota</taxon>
        <taxon>Sphingobacteriia</taxon>
        <taxon>Sphingobacteriales</taxon>
        <taxon>environmental samples</taxon>
    </lineage>
</organism>
<proteinExistence type="predicted"/>
<protein>
    <submittedName>
        <fullName evidence="2">Uncharacterized protein</fullName>
    </submittedName>
</protein>
<evidence type="ECO:0000256" key="1">
    <source>
        <dbReference type="SAM" id="MobiDB-lite"/>
    </source>
</evidence>
<dbReference type="EMBL" id="CADCTQ010000236">
    <property type="protein sequence ID" value="CAA9264462.1"/>
    <property type="molecule type" value="Genomic_DNA"/>
</dbReference>